<evidence type="ECO:0000256" key="2">
    <source>
        <dbReference type="ARBA" id="ARBA00009387"/>
    </source>
</evidence>
<dbReference type="CDD" id="cd00254">
    <property type="entry name" value="LT-like"/>
    <property type="match status" value="1"/>
</dbReference>
<keyword evidence="5" id="KW-1185">Reference proteome</keyword>
<dbReference type="InterPro" id="IPR008258">
    <property type="entry name" value="Transglycosylase_SLT_dom_1"/>
</dbReference>
<feature type="domain" description="Transglycosylase SLT" evidence="3">
    <location>
        <begin position="24"/>
        <end position="126"/>
    </location>
</feature>
<protein>
    <submittedName>
        <fullName evidence="4">Lytic transglycosylase</fullName>
    </submittedName>
</protein>
<dbReference type="STRING" id="1921510.BSL82_12035"/>
<evidence type="ECO:0000259" key="3">
    <source>
        <dbReference type="Pfam" id="PF01464"/>
    </source>
</evidence>
<dbReference type="SUPFAM" id="SSF53955">
    <property type="entry name" value="Lysozyme-like"/>
    <property type="match status" value="1"/>
</dbReference>
<sequence>MLPAILLLTAVPAKADEVGRWRPMIEEASTRFGIPTSWIERVMRAESRGYTTLNGRPIRSRAGAMGLMQLMPATWTDMRARLGLGSNPDDPRDNILAGTFFLRLMYDRFGYPGLFGAYNAGPGAYAAFLAGRRHLPGETVAYLGTVGGAARGDPPASQPATQPSVFVVRRDSAGDQQPSVPDEGPSVLFAVRKVVP</sequence>
<dbReference type="Proteomes" id="UP000182063">
    <property type="component" value="Chromosome"/>
</dbReference>
<evidence type="ECO:0000313" key="4">
    <source>
        <dbReference type="EMBL" id="API61119.1"/>
    </source>
</evidence>
<accession>A0A1L3ZZV6</accession>
<proteinExistence type="inferred from homology"/>
<dbReference type="EMBL" id="CP018221">
    <property type="protein sequence ID" value="API61119.1"/>
    <property type="molecule type" value="Genomic_DNA"/>
</dbReference>
<reference evidence="5" key="1">
    <citation type="submission" date="2016-11" db="EMBL/GenBank/DDBJ databases">
        <title>Complete Genome Sequence of alachlor-degrading Sphingomonas sp. strain JJ-A5.</title>
        <authorList>
            <person name="Lee H."/>
            <person name="Ka J.-O."/>
        </authorList>
    </citation>
    <scope>NUCLEOTIDE SEQUENCE [LARGE SCALE GENOMIC DNA]</scope>
    <source>
        <strain evidence="5">JJ-A5</strain>
    </source>
</reference>
<dbReference type="PANTHER" id="PTHR37423">
    <property type="entry name" value="SOLUBLE LYTIC MUREIN TRANSGLYCOSYLASE-RELATED"/>
    <property type="match status" value="1"/>
</dbReference>
<dbReference type="AlphaFoldDB" id="A0A1L3ZZV6"/>
<dbReference type="Gene3D" id="1.10.530.10">
    <property type="match status" value="1"/>
</dbReference>
<evidence type="ECO:0000313" key="5">
    <source>
        <dbReference type="Proteomes" id="UP000182063"/>
    </source>
</evidence>
<dbReference type="KEGG" id="sphj:BSL82_12035"/>
<dbReference type="PANTHER" id="PTHR37423:SF2">
    <property type="entry name" value="MEMBRANE-BOUND LYTIC MUREIN TRANSGLYCOSYLASE C"/>
    <property type="match status" value="1"/>
</dbReference>
<dbReference type="InterPro" id="IPR023346">
    <property type="entry name" value="Lysozyme-like_dom_sf"/>
</dbReference>
<organism evidence="4 5">
    <name type="scientific">Tardibacter chloracetimidivorans</name>
    <dbReference type="NCBI Taxonomy" id="1921510"/>
    <lineage>
        <taxon>Bacteria</taxon>
        <taxon>Pseudomonadati</taxon>
        <taxon>Pseudomonadota</taxon>
        <taxon>Alphaproteobacteria</taxon>
        <taxon>Sphingomonadales</taxon>
        <taxon>Sphingomonadaceae</taxon>
        <taxon>Tardibacter</taxon>
    </lineage>
</organism>
<dbReference type="Pfam" id="PF01464">
    <property type="entry name" value="SLT"/>
    <property type="match status" value="1"/>
</dbReference>
<evidence type="ECO:0000256" key="1">
    <source>
        <dbReference type="ARBA" id="ARBA00007734"/>
    </source>
</evidence>
<gene>
    <name evidence="4" type="ORF">BSL82_12035</name>
</gene>
<comment type="similarity">
    <text evidence="2">Belongs to the virb1 family.</text>
</comment>
<name>A0A1L3ZZV6_9SPHN</name>
<comment type="similarity">
    <text evidence="1">Belongs to the transglycosylase Slt family.</text>
</comment>